<dbReference type="Pfam" id="PF01494">
    <property type="entry name" value="FAD_binding_3"/>
    <property type="match status" value="1"/>
</dbReference>
<organism evidence="7 8">
    <name type="scientific">Penicillium oxalicum (strain 114-2 / CGMCC 5302)</name>
    <name type="common">Penicillium decumbens</name>
    <dbReference type="NCBI Taxonomy" id="933388"/>
    <lineage>
        <taxon>Eukaryota</taxon>
        <taxon>Fungi</taxon>
        <taxon>Dikarya</taxon>
        <taxon>Ascomycota</taxon>
        <taxon>Pezizomycotina</taxon>
        <taxon>Eurotiomycetes</taxon>
        <taxon>Eurotiomycetidae</taxon>
        <taxon>Eurotiales</taxon>
        <taxon>Aspergillaceae</taxon>
        <taxon>Penicillium</taxon>
    </lineage>
</organism>
<dbReference type="PANTHER" id="PTHR13789">
    <property type="entry name" value="MONOOXYGENASE"/>
    <property type="match status" value="1"/>
</dbReference>
<name>S7ZWQ1_PENO1</name>
<dbReference type="InterPro" id="IPR002938">
    <property type="entry name" value="FAD-bd"/>
</dbReference>
<dbReference type="Gene3D" id="3.30.9.30">
    <property type="match status" value="1"/>
</dbReference>
<dbReference type="OrthoDB" id="16820at2759"/>
<accession>S7ZWQ1</accession>
<evidence type="ECO:0000256" key="2">
    <source>
        <dbReference type="ARBA" id="ARBA00022630"/>
    </source>
</evidence>
<dbReference type="GO" id="GO:0071949">
    <property type="term" value="F:FAD binding"/>
    <property type="evidence" value="ECO:0007669"/>
    <property type="project" value="InterPro"/>
</dbReference>
<dbReference type="InterPro" id="IPR050493">
    <property type="entry name" value="FAD-dep_Monooxygenase_BioMet"/>
</dbReference>
<dbReference type="SUPFAM" id="SSF51905">
    <property type="entry name" value="FAD/NAD(P)-binding domain"/>
    <property type="match status" value="1"/>
</dbReference>
<evidence type="ECO:0000256" key="3">
    <source>
        <dbReference type="ARBA" id="ARBA00022827"/>
    </source>
</evidence>
<gene>
    <name evidence="7" type="ORF">PDE_08158</name>
</gene>
<comment type="similarity">
    <text evidence="1">Belongs to the paxM FAD-dependent monooxygenase family.</text>
</comment>
<dbReference type="GO" id="GO:0004497">
    <property type="term" value="F:monooxygenase activity"/>
    <property type="evidence" value="ECO:0007669"/>
    <property type="project" value="UniProtKB-KW"/>
</dbReference>
<evidence type="ECO:0000259" key="6">
    <source>
        <dbReference type="Pfam" id="PF01494"/>
    </source>
</evidence>
<dbReference type="PhylomeDB" id="S7ZWQ1"/>
<keyword evidence="5" id="KW-0503">Monooxygenase</keyword>
<feature type="domain" description="FAD-binding" evidence="6">
    <location>
        <begin position="146"/>
        <end position="182"/>
    </location>
</feature>
<sequence>MGRDWHRLFGWPQLQIHRPDLQQILFQCVNDLPNVSVQFGVPVTSVDHQIGTVLTEGGEHIEADVTHHYRAVNPRSRMLADPFTAPLMESSKSKMCGAHCLRASVPDRFQGTCEEVHTLTAPVQDGEYTTRSLGEVGSMASYASPSSRLVLIGDAAHALLPHAAQGAGMAMEHAASLAGFLGFLGSKQDLAKAMTERSRFRQTHVEHIRSISSGNAGEMTLLDGPRQIARYLKLLIDRDMHCAVRIVGRN</sequence>
<evidence type="ECO:0000256" key="4">
    <source>
        <dbReference type="ARBA" id="ARBA00023002"/>
    </source>
</evidence>
<keyword evidence="8" id="KW-1185">Reference proteome</keyword>
<evidence type="ECO:0000313" key="7">
    <source>
        <dbReference type="EMBL" id="EPS33196.1"/>
    </source>
</evidence>
<dbReference type="HOGENOM" id="CLU_1111705_0_0_1"/>
<dbReference type="STRING" id="933388.S7ZWQ1"/>
<keyword evidence="2" id="KW-0285">Flavoprotein</keyword>
<evidence type="ECO:0000313" key="8">
    <source>
        <dbReference type="Proteomes" id="UP000019376"/>
    </source>
</evidence>
<evidence type="ECO:0000256" key="1">
    <source>
        <dbReference type="ARBA" id="ARBA00007992"/>
    </source>
</evidence>
<keyword evidence="4" id="KW-0560">Oxidoreductase</keyword>
<protein>
    <recommendedName>
        <fullName evidence="6">FAD-binding domain-containing protein</fullName>
    </recommendedName>
</protein>
<proteinExistence type="inferred from homology"/>
<dbReference type="Gene3D" id="3.50.50.60">
    <property type="entry name" value="FAD/NAD(P)-binding domain"/>
    <property type="match status" value="2"/>
</dbReference>
<dbReference type="PANTHER" id="PTHR13789:SF309">
    <property type="entry name" value="PUTATIVE (AFU_ORTHOLOGUE AFUA_6G14510)-RELATED"/>
    <property type="match status" value="1"/>
</dbReference>
<dbReference type="InterPro" id="IPR036188">
    <property type="entry name" value="FAD/NAD-bd_sf"/>
</dbReference>
<evidence type="ECO:0000256" key="5">
    <source>
        <dbReference type="ARBA" id="ARBA00023033"/>
    </source>
</evidence>
<dbReference type="Proteomes" id="UP000019376">
    <property type="component" value="Unassembled WGS sequence"/>
</dbReference>
<reference evidence="7 8" key="1">
    <citation type="journal article" date="2013" name="PLoS ONE">
        <title>Genomic and secretomic analyses reveal unique features of the lignocellulolytic enzyme system of Penicillium decumbens.</title>
        <authorList>
            <person name="Liu G."/>
            <person name="Zhang L."/>
            <person name="Wei X."/>
            <person name="Zou G."/>
            <person name="Qin Y."/>
            <person name="Ma L."/>
            <person name="Li J."/>
            <person name="Zheng H."/>
            <person name="Wang S."/>
            <person name="Wang C."/>
            <person name="Xun L."/>
            <person name="Zhao G.-P."/>
            <person name="Zhou Z."/>
            <person name="Qu Y."/>
        </authorList>
    </citation>
    <scope>NUCLEOTIDE SEQUENCE [LARGE SCALE GENOMIC DNA]</scope>
    <source>
        <strain evidence="8">114-2 / CGMCC 5302</strain>
    </source>
</reference>
<dbReference type="AlphaFoldDB" id="S7ZWQ1"/>
<dbReference type="EMBL" id="KB644415">
    <property type="protein sequence ID" value="EPS33196.1"/>
    <property type="molecule type" value="Genomic_DNA"/>
</dbReference>
<keyword evidence="3" id="KW-0274">FAD</keyword>